<keyword evidence="4" id="KW-0812">Transmembrane</keyword>
<name>A0A420XFY2_9PAST</name>
<reference evidence="11 12" key="1">
    <citation type="submission" date="2018-10" db="EMBL/GenBank/DDBJ databases">
        <title>Genomic Encyclopedia of Type Strains, Phase IV (KMG-IV): sequencing the most valuable type-strain genomes for metagenomic binning, comparative biology and taxonomic classification.</title>
        <authorList>
            <person name="Goeker M."/>
        </authorList>
    </citation>
    <scope>NUCLEOTIDE SEQUENCE [LARGE SCALE GENOMIC DNA]</scope>
    <source>
        <strain evidence="11 12">DSM 23800</strain>
    </source>
</reference>
<dbReference type="PANTHER" id="PTHR38104">
    <property type="match status" value="1"/>
</dbReference>
<dbReference type="GO" id="GO:0005886">
    <property type="term" value="C:plasma membrane"/>
    <property type="evidence" value="ECO:0007669"/>
    <property type="project" value="UniProtKB-SubCell"/>
</dbReference>
<dbReference type="AlphaFoldDB" id="A0A420XFY2"/>
<evidence type="ECO:0000256" key="2">
    <source>
        <dbReference type="ARBA" id="ARBA00005837"/>
    </source>
</evidence>
<feature type="domain" description="Anti sigma-E protein RseA C-terminal" evidence="10">
    <location>
        <begin position="119"/>
        <end position="169"/>
    </location>
</feature>
<dbReference type="Gene3D" id="1.20.5.3960">
    <property type="match status" value="1"/>
</dbReference>
<evidence type="ECO:0000313" key="11">
    <source>
        <dbReference type="EMBL" id="RKR71639.1"/>
    </source>
</evidence>
<accession>A0A420XFY2</accession>
<keyword evidence="7" id="KW-0997">Cell inner membrane</keyword>
<evidence type="ECO:0000259" key="9">
    <source>
        <dbReference type="Pfam" id="PF03872"/>
    </source>
</evidence>
<keyword evidence="12" id="KW-1185">Reference proteome</keyword>
<comment type="subcellular location">
    <subcellularLocation>
        <location evidence="7">Cell inner membrane</location>
    </subcellularLocation>
    <subcellularLocation>
        <location evidence="1">Cell membrane</location>
        <topology evidence="1">Single-pass membrane protein</topology>
    </subcellularLocation>
</comment>
<dbReference type="OrthoDB" id="6194196at2"/>
<comment type="caution">
    <text evidence="11">The sequence shown here is derived from an EMBL/GenBank/DDBJ whole genome shotgun (WGS) entry which is preliminary data.</text>
</comment>
<comment type="subunit">
    <text evidence="7">Interacts 1:1 with ECF RNA polymerase sigma-E (RpoE); this inhibits the interaction of sigma-E with the RNA polymerase catalytic core and leads to a decreased expression of sigma-E-regulated genes. Interacts with RseB.</text>
</comment>
<comment type="function">
    <text evidence="7">An anti-sigma factor for extracytoplasmic function (ECF) sigma factor sigma-E (RpoE). ECF sigma factors are held in an inactive form by an anti-sigma factor until released by regulated intramembrane proteolysis (RIP). RIP occurs when an extracytoplasmic signal triggers a concerted proteolytic cascade to transmit information and elicit cellular responses. The membrane-spanning regulatory substrate protein is first cut periplasmically (site-1 protease, S1P, DegS), then within the membrane itself (site-2 protease, S2P, RseP), while cytoplasmic proteases finish degrading the anti-sigma factor, liberating sigma-E.</text>
</comment>
<evidence type="ECO:0000256" key="4">
    <source>
        <dbReference type="ARBA" id="ARBA00022692"/>
    </source>
</evidence>
<dbReference type="InterPro" id="IPR005572">
    <property type="entry name" value="Anti-sigma_E_RseA_N"/>
</dbReference>
<dbReference type="Proteomes" id="UP000280099">
    <property type="component" value="Unassembled WGS sequence"/>
</dbReference>
<dbReference type="RefSeq" id="WP_121123367.1">
    <property type="nucleotide sequence ID" value="NZ_CP016604.1"/>
</dbReference>
<dbReference type="SUPFAM" id="SSF89069">
    <property type="entry name" value="N-terminal, cytoplasmic domain of anti-sigmaE factor RseA"/>
    <property type="match status" value="1"/>
</dbReference>
<gene>
    <name evidence="11" type="ORF">DES31_1371</name>
</gene>
<evidence type="ECO:0000256" key="7">
    <source>
        <dbReference type="PIRNR" id="PIRNR016938"/>
    </source>
</evidence>
<evidence type="ECO:0000256" key="5">
    <source>
        <dbReference type="ARBA" id="ARBA00022989"/>
    </source>
</evidence>
<feature type="domain" description="Anti sigma-E protein RseA N-terminal" evidence="9">
    <location>
        <begin position="1"/>
        <end position="73"/>
    </location>
</feature>
<dbReference type="PANTHER" id="PTHR38104:SF1">
    <property type="entry name" value="ANTI-SIGMA-E FACTOR RSEA"/>
    <property type="match status" value="1"/>
</dbReference>
<dbReference type="InterPro" id="IPR052383">
    <property type="entry name" value="Anti-sigma-E_RseA-like"/>
</dbReference>
<comment type="similarity">
    <text evidence="2 7">Belongs to the RseA family.</text>
</comment>
<evidence type="ECO:0000256" key="3">
    <source>
        <dbReference type="ARBA" id="ARBA00022475"/>
    </source>
</evidence>
<feature type="compositionally biased region" description="Polar residues" evidence="8">
    <location>
        <begin position="185"/>
        <end position="195"/>
    </location>
</feature>
<dbReference type="Pfam" id="PF03873">
    <property type="entry name" value="RseA_C"/>
    <property type="match status" value="1"/>
</dbReference>
<dbReference type="InterPro" id="IPR026279">
    <property type="entry name" value="RseA"/>
</dbReference>
<evidence type="ECO:0000256" key="6">
    <source>
        <dbReference type="ARBA" id="ARBA00023136"/>
    </source>
</evidence>
<organism evidence="11 12">
    <name type="scientific">Otariodibacter oris</name>
    <dbReference type="NCBI Taxonomy" id="1032623"/>
    <lineage>
        <taxon>Bacteria</taxon>
        <taxon>Pseudomonadati</taxon>
        <taxon>Pseudomonadota</taxon>
        <taxon>Gammaproteobacteria</taxon>
        <taxon>Pasteurellales</taxon>
        <taxon>Pasteurellaceae</taxon>
        <taxon>Otariodibacter</taxon>
    </lineage>
</organism>
<keyword evidence="3 7" id="KW-1003">Cell membrane</keyword>
<dbReference type="CDD" id="cd16328">
    <property type="entry name" value="RseA_N"/>
    <property type="match status" value="1"/>
</dbReference>
<keyword evidence="6 7" id="KW-0472">Membrane</keyword>
<dbReference type="GO" id="GO:0016989">
    <property type="term" value="F:sigma factor antagonist activity"/>
    <property type="evidence" value="ECO:0007669"/>
    <property type="project" value="InterPro"/>
</dbReference>
<sequence length="204" mass="22771">MQQRETLSAYMDGHNVEHAFTDTLCKSEELQQKWANYHAIRSVMRGEEIILGSDFSAKLEAAIEKEEISTQAEKPKGLLLKLKGWKTPIMQMGIAASVCLVAVFGANIMTAEQEVAQVEQPVLQTLPFSNSVQQVSYNAPSQTQPTPEQLEYQQRRINALLQNHELQRRTNVGAIVLSAAEKARAQTSATTPNTSENDETERQQ</sequence>
<dbReference type="PIRSF" id="PIRSF016938">
    <property type="entry name" value="RseA"/>
    <property type="match status" value="1"/>
</dbReference>
<dbReference type="Pfam" id="PF03872">
    <property type="entry name" value="RseA_N"/>
    <property type="match status" value="1"/>
</dbReference>
<dbReference type="InterPro" id="IPR036147">
    <property type="entry name" value="Anti-sigma_E_RseA_N_sf"/>
</dbReference>
<keyword evidence="5" id="KW-1133">Transmembrane helix</keyword>
<evidence type="ECO:0000259" key="10">
    <source>
        <dbReference type="Pfam" id="PF03873"/>
    </source>
</evidence>
<protein>
    <recommendedName>
        <fullName evidence="7">Anti-sigma-E factor RseA</fullName>
    </recommendedName>
    <alternativeName>
        <fullName evidence="7">Regulator of SigE</fullName>
    </alternativeName>
    <alternativeName>
        <fullName evidence="7">Sigma-E anti-sigma factor RseA</fullName>
    </alternativeName>
    <alternativeName>
        <fullName evidence="7">Sigma-E factor negative regulatory protein</fullName>
    </alternativeName>
</protein>
<dbReference type="InterPro" id="IPR005573">
    <property type="entry name" value="Anti-sigma_E_RseA_C"/>
</dbReference>
<evidence type="ECO:0000256" key="8">
    <source>
        <dbReference type="SAM" id="MobiDB-lite"/>
    </source>
</evidence>
<dbReference type="Gene3D" id="1.10.10.880">
    <property type="entry name" value="Anti sigma-E protein RseA, N-terminal domain"/>
    <property type="match status" value="1"/>
</dbReference>
<evidence type="ECO:0000256" key="1">
    <source>
        <dbReference type="ARBA" id="ARBA00004162"/>
    </source>
</evidence>
<dbReference type="EMBL" id="RBJC01000007">
    <property type="protein sequence ID" value="RKR71639.1"/>
    <property type="molecule type" value="Genomic_DNA"/>
</dbReference>
<feature type="region of interest" description="Disordered" evidence="8">
    <location>
        <begin position="182"/>
        <end position="204"/>
    </location>
</feature>
<proteinExistence type="inferred from homology"/>
<evidence type="ECO:0000313" key="12">
    <source>
        <dbReference type="Proteomes" id="UP000280099"/>
    </source>
</evidence>